<dbReference type="PANTHER" id="PTHR47933">
    <property type="entry name" value="PENTATRICOPEPTIDE REPEAT-CONTAINING PROTEIN 1, MITOCHONDRIAL"/>
    <property type="match status" value="1"/>
</dbReference>
<evidence type="ECO:0000256" key="2">
    <source>
        <dbReference type="ARBA" id="ARBA00022737"/>
    </source>
</evidence>
<dbReference type="PROSITE" id="PS51375">
    <property type="entry name" value="PPR"/>
    <property type="match status" value="6"/>
</dbReference>
<dbReference type="Pfam" id="PF13812">
    <property type="entry name" value="PPR_3"/>
    <property type="match status" value="1"/>
</dbReference>
<dbReference type="Pfam" id="PF12854">
    <property type="entry name" value="PPR_1"/>
    <property type="match status" value="1"/>
</dbReference>
<evidence type="ECO:0000313" key="4">
    <source>
        <dbReference type="EMBL" id="KAG6591213.1"/>
    </source>
</evidence>
<feature type="repeat" description="PPR" evidence="3">
    <location>
        <begin position="350"/>
        <end position="384"/>
    </location>
</feature>
<feature type="repeat" description="PPR" evidence="3">
    <location>
        <begin position="455"/>
        <end position="485"/>
    </location>
</feature>
<feature type="repeat" description="PPR" evidence="3">
    <location>
        <begin position="385"/>
        <end position="419"/>
    </location>
</feature>
<dbReference type="InterPro" id="IPR002885">
    <property type="entry name" value="PPR_rpt"/>
</dbReference>
<organism evidence="4 5">
    <name type="scientific">Cucurbita argyrosperma subsp. sororia</name>
    <dbReference type="NCBI Taxonomy" id="37648"/>
    <lineage>
        <taxon>Eukaryota</taxon>
        <taxon>Viridiplantae</taxon>
        <taxon>Streptophyta</taxon>
        <taxon>Embryophyta</taxon>
        <taxon>Tracheophyta</taxon>
        <taxon>Spermatophyta</taxon>
        <taxon>Magnoliopsida</taxon>
        <taxon>eudicotyledons</taxon>
        <taxon>Gunneridae</taxon>
        <taxon>Pentapetalae</taxon>
        <taxon>rosids</taxon>
        <taxon>fabids</taxon>
        <taxon>Cucurbitales</taxon>
        <taxon>Cucurbitaceae</taxon>
        <taxon>Cucurbiteae</taxon>
        <taxon>Cucurbita</taxon>
    </lineage>
</organism>
<dbReference type="Proteomes" id="UP000685013">
    <property type="component" value="Chromosome 9"/>
</dbReference>
<evidence type="ECO:0000256" key="3">
    <source>
        <dbReference type="PROSITE-ProRule" id="PRU00708"/>
    </source>
</evidence>
<sequence>MTWKFNTLFAISDGPGERNLKEASFLPPASQLTSSNLQVEDPSLYSLTSFSHSDTSLSAQEQSLGCMAFGASRRYLSYPFKGCLLGRLTSGRYHYPLPYLPSLSSALSYLFSTLDEPSNLFDDVSVLGNGIRYQRSIDERFVMRELSDLLLVNPYGSVSDTVKENHTEKQVSIRAVDGFLRPEEKLRGVFLQKLNGKTAIEHALANTDVNLSQDVVNKVLNTGSLGSEAMITFFDWAIKQPSIPTDTSSYNIILKALGRRRFFDSMMDVLHNMTRKGVVVNMETVSIVVDSLVKARQVSKALQLFKNLKEYGLKCDTETLNILLQCMCRRSHVGAASSFFNLIKGSVPFNAMAYNILISGWSRYGRLSEVERILKAMEADGFSPDCLTYTYLLECLGRANRIDDAVKIFDEMVAKGCTPDVGSYNAMISNFICIGDFDECLTYYNRMLSNKCEPDINTYSNLIIAFLKAKKVADALEMFDEMVGSLKMLYLSWGNVYVRVSYQVGKYVVMSITNKFFLLVFGHLKGPSFDAYLWALAIHLVSNALISGNMSDHFGHSFSHVVPTPRVLLQVLHHNAKD</sequence>
<keyword evidence="2" id="KW-0677">Repeat</keyword>
<proteinExistence type="inferred from homology"/>
<name>A0AAV6N436_9ROSI</name>
<evidence type="ECO:0000256" key="1">
    <source>
        <dbReference type="ARBA" id="ARBA00007626"/>
    </source>
</evidence>
<protein>
    <submittedName>
        <fullName evidence="4">Pentatricopeptide repeat-containing protein</fullName>
    </submittedName>
</protein>
<accession>A0AAV6N436</accession>
<dbReference type="Pfam" id="PF01535">
    <property type="entry name" value="PPR"/>
    <property type="match status" value="1"/>
</dbReference>
<dbReference type="EMBL" id="JAGKQH010000009">
    <property type="protein sequence ID" value="KAG6591213.1"/>
    <property type="molecule type" value="Genomic_DNA"/>
</dbReference>
<comment type="similarity">
    <text evidence="1">Belongs to the PPR family. P subfamily.</text>
</comment>
<gene>
    <name evidence="4" type="ORF">SDJN03_13559</name>
</gene>
<feature type="repeat" description="PPR" evidence="3">
    <location>
        <begin position="420"/>
        <end position="454"/>
    </location>
</feature>
<dbReference type="GO" id="GO:0003729">
    <property type="term" value="F:mRNA binding"/>
    <property type="evidence" value="ECO:0007669"/>
    <property type="project" value="TreeGrafter"/>
</dbReference>
<dbReference type="PANTHER" id="PTHR47933:SF11">
    <property type="entry name" value="PENTATRICOPEPTIDE REPEAT-CONTAINING PROTEIN 2"/>
    <property type="match status" value="1"/>
</dbReference>
<reference evidence="4 5" key="1">
    <citation type="journal article" date="2021" name="Hortic Res">
        <title>The domestication of Cucurbita argyrosperma as revealed by the genome of its wild relative.</title>
        <authorList>
            <person name="Barrera-Redondo J."/>
            <person name="Sanchez-de la Vega G."/>
            <person name="Aguirre-Liguori J.A."/>
            <person name="Castellanos-Morales G."/>
            <person name="Gutierrez-Guerrero Y.T."/>
            <person name="Aguirre-Dugua X."/>
            <person name="Aguirre-Planter E."/>
            <person name="Tenaillon M.I."/>
            <person name="Lira-Saade R."/>
            <person name="Eguiarte L.E."/>
        </authorList>
    </citation>
    <scope>NUCLEOTIDE SEQUENCE [LARGE SCALE GENOMIC DNA]</scope>
    <source>
        <strain evidence="4">JBR-2021</strain>
    </source>
</reference>
<feature type="repeat" description="PPR" evidence="3">
    <location>
        <begin position="246"/>
        <end position="280"/>
    </location>
</feature>
<dbReference type="InterPro" id="IPR051240">
    <property type="entry name" value="Mito_RNA-Proc/Resp"/>
</dbReference>
<feature type="non-terminal residue" evidence="4">
    <location>
        <position position="1"/>
    </location>
</feature>
<dbReference type="Pfam" id="PF13041">
    <property type="entry name" value="PPR_2"/>
    <property type="match status" value="1"/>
</dbReference>
<comment type="caution">
    <text evidence="4">The sequence shown here is derived from an EMBL/GenBank/DDBJ whole genome shotgun (WGS) entry which is preliminary data.</text>
</comment>
<dbReference type="AlphaFoldDB" id="A0AAV6N436"/>
<feature type="repeat" description="PPR" evidence="3">
    <location>
        <begin position="281"/>
        <end position="315"/>
    </location>
</feature>
<keyword evidence="5" id="KW-1185">Reference proteome</keyword>
<evidence type="ECO:0000313" key="5">
    <source>
        <dbReference type="Proteomes" id="UP000685013"/>
    </source>
</evidence>
<dbReference type="NCBIfam" id="TIGR00756">
    <property type="entry name" value="PPR"/>
    <property type="match status" value="6"/>
</dbReference>